<name>A0A3S1H1X4_ELYCH</name>
<dbReference type="AlphaFoldDB" id="A0A3S1H1X4"/>
<dbReference type="STRING" id="188477.A0A3S1H1X4"/>
<dbReference type="PANTHER" id="PTHR16213:SF78">
    <property type="entry name" value="SELENOPROTEIN N"/>
    <property type="match status" value="1"/>
</dbReference>
<dbReference type="PANTHER" id="PTHR16213">
    <property type="entry name" value="SELENOPROTEIN N"/>
    <property type="match status" value="1"/>
</dbReference>
<organism evidence="1 2">
    <name type="scientific">Elysia chlorotica</name>
    <name type="common">Eastern emerald elysia</name>
    <name type="synonym">Sea slug</name>
    <dbReference type="NCBI Taxonomy" id="188477"/>
    <lineage>
        <taxon>Eukaryota</taxon>
        <taxon>Metazoa</taxon>
        <taxon>Spiralia</taxon>
        <taxon>Lophotrochozoa</taxon>
        <taxon>Mollusca</taxon>
        <taxon>Gastropoda</taxon>
        <taxon>Heterobranchia</taxon>
        <taxon>Euthyneura</taxon>
        <taxon>Panpulmonata</taxon>
        <taxon>Sacoglossa</taxon>
        <taxon>Placobranchoidea</taxon>
        <taxon>Plakobranchidae</taxon>
        <taxon>Elysia</taxon>
    </lineage>
</organism>
<protein>
    <submittedName>
        <fullName evidence="1">Uncharacterized protein</fullName>
    </submittedName>
</protein>
<proteinExistence type="predicted"/>
<comment type="caution">
    <text evidence="1">The sequence shown here is derived from an EMBL/GenBank/DDBJ whole genome shotgun (WGS) entry which is preliminary data.</text>
</comment>
<feature type="non-terminal residue" evidence="1">
    <location>
        <position position="1"/>
    </location>
</feature>
<keyword evidence="2" id="KW-1185">Reference proteome</keyword>
<evidence type="ECO:0000313" key="2">
    <source>
        <dbReference type="Proteomes" id="UP000271974"/>
    </source>
</evidence>
<dbReference type="Proteomes" id="UP000271974">
    <property type="component" value="Unassembled WGS sequence"/>
</dbReference>
<reference evidence="1 2" key="1">
    <citation type="submission" date="2019-01" db="EMBL/GenBank/DDBJ databases">
        <title>A draft genome assembly of the solar-powered sea slug Elysia chlorotica.</title>
        <authorList>
            <person name="Cai H."/>
            <person name="Li Q."/>
            <person name="Fang X."/>
            <person name="Li J."/>
            <person name="Curtis N.E."/>
            <person name="Altenburger A."/>
            <person name="Shibata T."/>
            <person name="Feng M."/>
            <person name="Maeda T."/>
            <person name="Schwartz J.A."/>
            <person name="Shigenobu S."/>
            <person name="Lundholm N."/>
            <person name="Nishiyama T."/>
            <person name="Yang H."/>
            <person name="Hasebe M."/>
            <person name="Li S."/>
            <person name="Pierce S.K."/>
            <person name="Wang J."/>
        </authorList>
    </citation>
    <scope>NUCLEOTIDE SEQUENCE [LARGE SCALE GENOMIC DNA]</scope>
    <source>
        <strain evidence="1">EC2010</strain>
        <tissue evidence="1">Whole organism of an adult</tissue>
    </source>
</reference>
<accession>A0A3S1H1X4</accession>
<dbReference type="OrthoDB" id="10062435at2759"/>
<dbReference type="GO" id="GO:0055074">
    <property type="term" value="P:calcium ion homeostasis"/>
    <property type="evidence" value="ECO:0007669"/>
    <property type="project" value="TreeGrafter"/>
</dbReference>
<gene>
    <name evidence="1" type="ORF">EGW08_021668</name>
</gene>
<evidence type="ECO:0000313" key="1">
    <source>
        <dbReference type="EMBL" id="RUS70569.1"/>
    </source>
</evidence>
<dbReference type="GO" id="GO:0005789">
    <property type="term" value="C:endoplasmic reticulum membrane"/>
    <property type="evidence" value="ECO:0007669"/>
    <property type="project" value="TreeGrafter"/>
</dbReference>
<sequence>SARTLRESALQGPAVTRLLQQRFVSSWSIMADLKVHAADSSMRHSSLAQLFVDVYEFPVLMIVALSDGTIVHKMNANDFLDMEMSSVNIGFSDPASQNYYKFLMDGIEKAEAVLKQLH</sequence>
<dbReference type="EMBL" id="RQTK01001380">
    <property type="protein sequence ID" value="RUS70569.1"/>
    <property type="molecule type" value="Genomic_DNA"/>
</dbReference>